<dbReference type="RefSeq" id="WP_042902002.1">
    <property type="nucleotide sequence ID" value="NZ_JPGB01000002.1"/>
</dbReference>
<sequence>MNIKDLYEESKGIVHKCRKDYHLHLWEKEDWDQEGMLCLYELVSRNPELLEGERHRLYVCFKTKFRNRILDYIRKQESHKRRFDKEPYEEVSEISHRIGEKGLRLDDYYLFHELLKNYKSKQSMEKQELIDRLMGGEVFRGRKALLRELSLIFSEFR</sequence>
<protein>
    <submittedName>
        <fullName evidence="1">ComX2</fullName>
    </submittedName>
</protein>
<dbReference type="EMBL" id="JPGB01000002">
    <property type="protein sequence ID" value="KEQ51152.1"/>
    <property type="molecule type" value="Genomic_DNA"/>
</dbReference>
<reference evidence="1 2" key="1">
    <citation type="submission" date="2014-05" db="EMBL/GenBank/DDBJ databases">
        <authorList>
            <person name="Daugherty S.C."/>
            <person name="Tallon L.J."/>
            <person name="Sadzewicz L."/>
            <person name="Kilian M."/>
            <person name="Tettelin H."/>
        </authorList>
    </citation>
    <scope>NUCLEOTIDE SEQUENCE [LARGE SCALE GENOMIC DNA]</scope>
    <source>
        <strain evidence="1 2">SK143</strain>
    </source>
</reference>
<gene>
    <name evidence="1" type="primary">comX2</name>
    <name evidence="1" type="ORF">SK143_0181</name>
</gene>
<dbReference type="Proteomes" id="UP000028098">
    <property type="component" value="Unassembled WGS sequence"/>
</dbReference>
<evidence type="ECO:0000313" key="1">
    <source>
        <dbReference type="EMBL" id="KEQ51152.1"/>
    </source>
</evidence>
<dbReference type="STRING" id="1303.SORDD17_01566"/>
<comment type="caution">
    <text evidence="1">The sequence shown here is derived from an EMBL/GenBank/DDBJ whole genome shotgun (WGS) entry which is preliminary data.</text>
</comment>
<dbReference type="PATRIC" id="fig|1303.44.peg.155"/>
<name>A0A081R7H9_STROR</name>
<proteinExistence type="predicted"/>
<organism evidence="1 2">
    <name type="scientific">Streptococcus oralis</name>
    <dbReference type="NCBI Taxonomy" id="1303"/>
    <lineage>
        <taxon>Bacteria</taxon>
        <taxon>Bacillati</taxon>
        <taxon>Bacillota</taxon>
        <taxon>Bacilli</taxon>
        <taxon>Lactobacillales</taxon>
        <taxon>Streptococcaceae</taxon>
        <taxon>Streptococcus</taxon>
    </lineage>
</organism>
<dbReference type="AlphaFoldDB" id="A0A081R7H9"/>
<evidence type="ECO:0000313" key="2">
    <source>
        <dbReference type="Proteomes" id="UP000028098"/>
    </source>
</evidence>
<accession>A0A081R7H9</accession>